<dbReference type="Proteomes" id="UP000274922">
    <property type="component" value="Unassembled WGS sequence"/>
</dbReference>
<reference evidence="2" key="1">
    <citation type="journal article" date="2018" name="Nat. Microbiol.">
        <title>Leveraging single-cell genomics to expand the fungal tree of life.</title>
        <authorList>
            <person name="Ahrendt S.R."/>
            <person name="Quandt C.A."/>
            <person name="Ciobanu D."/>
            <person name="Clum A."/>
            <person name="Salamov A."/>
            <person name="Andreopoulos B."/>
            <person name="Cheng J.F."/>
            <person name="Woyke T."/>
            <person name="Pelin A."/>
            <person name="Henrissat B."/>
            <person name="Reynolds N.K."/>
            <person name="Benny G.L."/>
            <person name="Smith M.E."/>
            <person name="James T.Y."/>
            <person name="Grigoriev I.V."/>
        </authorList>
    </citation>
    <scope>NUCLEOTIDE SEQUENCE [LARGE SCALE GENOMIC DNA]</scope>
    <source>
        <strain evidence="2">ATCC 52028</strain>
    </source>
</reference>
<gene>
    <name evidence="1" type="ORF">CXG81DRAFT_27655</name>
</gene>
<evidence type="ECO:0000313" key="2">
    <source>
        <dbReference type="Proteomes" id="UP000274922"/>
    </source>
</evidence>
<dbReference type="EMBL" id="ML014273">
    <property type="protein sequence ID" value="RKO99584.1"/>
    <property type="molecule type" value="Genomic_DNA"/>
</dbReference>
<name>A0A4P9X3J2_9FUNG</name>
<accession>A0A4P9X3J2</accession>
<organism evidence="1 2">
    <name type="scientific">Caulochytrium protostelioides</name>
    <dbReference type="NCBI Taxonomy" id="1555241"/>
    <lineage>
        <taxon>Eukaryota</taxon>
        <taxon>Fungi</taxon>
        <taxon>Fungi incertae sedis</taxon>
        <taxon>Chytridiomycota</taxon>
        <taxon>Chytridiomycota incertae sedis</taxon>
        <taxon>Chytridiomycetes</taxon>
        <taxon>Caulochytriales</taxon>
        <taxon>Caulochytriaceae</taxon>
        <taxon>Caulochytrium</taxon>
    </lineage>
</organism>
<proteinExistence type="predicted"/>
<keyword evidence="2" id="KW-1185">Reference proteome</keyword>
<evidence type="ECO:0000313" key="1">
    <source>
        <dbReference type="EMBL" id="RKO99584.1"/>
    </source>
</evidence>
<protein>
    <submittedName>
        <fullName evidence="1">Uncharacterized protein</fullName>
    </submittedName>
</protein>
<dbReference type="AlphaFoldDB" id="A0A4P9X3J2"/>
<sequence length="432" mass="45892">MSFKILFWRSAKSAEAKAAAKAAKTAKAAAAVDVAMCSKANQASKKPKVSKAVMKAVMKAAVRATGGIKQASPASQENSNQTLIQTSAVMVEEHVFIPASSPLAASMSAFSSSSDIAGLGNERVLSGEAGSATPAEATGRPAEDIVALEETCPTTLVPSPGYISGDIETAWKDYTDVFSHITAENEFFLNLTWPGDAADAPGASSVSTSAVAMVATESCPADTTAETATQPLWLTRRVTDRYVLQRPDPAVTYQRGEASWGWAPDRFAFDCDLKGQSSDTCSRIAFQNFLDQFHEVLSMVPGAPSAQHLLAHIPPTRTGHIRGEQRWRYVNINAIMSSPPPDAAASASLPGPSIADTETELHTVVDTISAQPEAPAAQPISRMCSPPEAKPSAFDALLSLWEQLTQPQLAASRCQPQHLRQHRPHFASHLVA</sequence>